<feature type="compositionally biased region" description="Low complexity" evidence="1">
    <location>
        <begin position="1"/>
        <end position="11"/>
    </location>
</feature>
<dbReference type="Proteomes" id="UP001260188">
    <property type="component" value="Unassembled WGS sequence"/>
</dbReference>
<evidence type="ECO:0000313" key="4">
    <source>
        <dbReference type="Proteomes" id="UP001260188"/>
    </source>
</evidence>
<evidence type="ECO:0000256" key="1">
    <source>
        <dbReference type="SAM" id="MobiDB-lite"/>
    </source>
</evidence>
<sequence length="460" mass="49412">MTDTTPAPATEAPERKPRNRAARTMQIVIASLGVGALLMTAAAGVVLWPRTPEAGPTADVPVAWAPWADNDLATPTSATFAEMNAAMRDKDRERFLAHATGDAATQLALWWDNSTKIGWDVAAIAPSDFDVDETGTIEVILGAQYAFAAKPQRGDGDRDAGLDLIQGFAYTVTFEPGTVPSRSFDRYEETEPPEPATITSIVPAREPNPWDEGEIHVVKRDHVVLFGMSDEAELVDQNADAAERSAVIALDTIRALGGEPTQDGFVSAITDDDERFQRWQYGKGTPWDMDVAGYARPTLRPQIAQRFLDPVIATGSDTSGTLIVMGPGSATGREQVFVHEFAHGLHYTAAPGSFIAPPVAVHEGFARFVEWKSGLADPGYLRPEVKAAIAAQGMGAFTDEALRSKDANLAYDAAGSFYAYADAYDGSAWTMAVDSVLGGGFFVDSTDFTEADWQAWVASQ</sequence>
<keyword evidence="2" id="KW-0472">Membrane</keyword>
<evidence type="ECO:0000256" key="2">
    <source>
        <dbReference type="SAM" id="Phobius"/>
    </source>
</evidence>
<keyword evidence="2" id="KW-0812">Transmembrane</keyword>
<feature type="transmembrane region" description="Helical" evidence="2">
    <location>
        <begin position="25"/>
        <end position="48"/>
    </location>
</feature>
<accession>A0ABU1I4F5</accession>
<organism evidence="3 4">
    <name type="scientific">Microbacterium paludicola</name>
    <dbReference type="NCBI Taxonomy" id="300019"/>
    <lineage>
        <taxon>Bacteria</taxon>
        <taxon>Bacillati</taxon>
        <taxon>Actinomycetota</taxon>
        <taxon>Actinomycetes</taxon>
        <taxon>Micrococcales</taxon>
        <taxon>Microbacteriaceae</taxon>
        <taxon>Microbacterium</taxon>
    </lineage>
</organism>
<keyword evidence="2" id="KW-1133">Transmembrane helix</keyword>
<name>A0ABU1I4F5_9MICO</name>
<evidence type="ECO:0000313" key="3">
    <source>
        <dbReference type="EMBL" id="MDR6168772.1"/>
    </source>
</evidence>
<gene>
    <name evidence="3" type="ORF">QE367_002976</name>
</gene>
<keyword evidence="4" id="KW-1185">Reference proteome</keyword>
<proteinExistence type="predicted"/>
<comment type="caution">
    <text evidence="3">The sequence shown here is derived from an EMBL/GenBank/DDBJ whole genome shotgun (WGS) entry which is preliminary data.</text>
</comment>
<dbReference type="EMBL" id="JAVIZA010000001">
    <property type="protein sequence ID" value="MDR6168772.1"/>
    <property type="molecule type" value="Genomic_DNA"/>
</dbReference>
<protein>
    <submittedName>
        <fullName evidence="3">Uncharacterized protein</fullName>
    </submittedName>
</protein>
<reference evidence="3 4" key="1">
    <citation type="submission" date="2023-08" db="EMBL/GenBank/DDBJ databases">
        <title>Functional and genomic diversity of the sorghum phyllosphere microbiome.</title>
        <authorList>
            <person name="Shade A."/>
        </authorList>
    </citation>
    <scope>NUCLEOTIDE SEQUENCE [LARGE SCALE GENOMIC DNA]</scope>
    <source>
        <strain evidence="3 4">SORGH_AS_0919</strain>
    </source>
</reference>
<feature type="region of interest" description="Disordered" evidence="1">
    <location>
        <begin position="1"/>
        <end position="20"/>
    </location>
</feature>
<dbReference type="RefSeq" id="WP_309667733.1">
    <property type="nucleotide sequence ID" value="NZ_JAVIZA010000001.1"/>
</dbReference>